<dbReference type="Proteomes" id="UP001456524">
    <property type="component" value="Unassembled WGS sequence"/>
</dbReference>
<feature type="compositionally biased region" description="Basic and acidic residues" evidence="1">
    <location>
        <begin position="135"/>
        <end position="150"/>
    </location>
</feature>
<feature type="compositionally biased region" description="Low complexity" evidence="1">
    <location>
        <begin position="302"/>
        <end position="315"/>
    </location>
</feature>
<feature type="compositionally biased region" description="Polar residues" evidence="1">
    <location>
        <begin position="217"/>
        <end position="226"/>
    </location>
</feature>
<proteinExistence type="predicted"/>
<organism evidence="2 3">
    <name type="scientific">Phyllosticta citrichinensis</name>
    <dbReference type="NCBI Taxonomy" id="1130410"/>
    <lineage>
        <taxon>Eukaryota</taxon>
        <taxon>Fungi</taxon>
        <taxon>Dikarya</taxon>
        <taxon>Ascomycota</taxon>
        <taxon>Pezizomycotina</taxon>
        <taxon>Dothideomycetes</taxon>
        <taxon>Dothideomycetes incertae sedis</taxon>
        <taxon>Botryosphaeriales</taxon>
        <taxon>Phyllostictaceae</taxon>
        <taxon>Phyllosticta</taxon>
    </lineage>
</organism>
<reference evidence="2 3" key="1">
    <citation type="journal article" date="2022" name="G3 (Bethesda)">
        <title>Enemy or ally: a genomic approach to elucidate the lifestyle of Phyllosticta citrichinaensis.</title>
        <authorList>
            <person name="Buijs V.A."/>
            <person name="Groenewald J.Z."/>
            <person name="Haridas S."/>
            <person name="LaButti K.M."/>
            <person name="Lipzen A."/>
            <person name="Martin F.M."/>
            <person name="Barry K."/>
            <person name="Grigoriev I.V."/>
            <person name="Crous P.W."/>
            <person name="Seidl M.F."/>
        </authorList>
    </citation>
    <scope>NUCLEOTIDE SEQUENCE [LARGE SCALE GENOMIC DNA]</scope>
    <source>
        <strain evidence="2 3">CBS 129764</strain>
    </source>
</reference>
<comment type="caution">
    <text evidence="2">The sequence shown here is derived from an EMBL/GenBank/DDBJ whole genome shotgun (WGS) entry which is preliminary data.</text>
</comment>
<evidence type="ECO:0000256" key="1">
    <source>
        <dbReference type="SAM" id="MobiDB-lite"/>
    </source>
</evidence>
<evidence type="ECO:0000313" key="2">
    <source>
        <dbReference type="EMBL" id="KAK8178087.1"/>
    </source>
</evidence>
<dbReference type="EMBL" id="JBBWUH010000001">
    <property type="protein sequence ID" value="KAK8178087.1"/>
    <property type="molecule type" value="Genomic_DNA"/>
</dbReference>
<feature type="compositionally biased region" description="Low complexity" evidence="1">
    <location>
        <begin position="53"/>
        <end position="71"/>
    </location>
</feature>
<sequence>MHPRPAAVAAAAAAGSLPCGPVQDHIDRYAAQDDHQSHPSSYPSNHQAPAKFSSSSSSLHRRPSNAVSSPAVPHPPPPDNLYATYNTTPPVDLLSQGHPKEEKRSLRSRLGLGHSSKESVDKSPNLALGRRVSVRKKEVGSSKPLPEHKPWLTSRHNSHHLSAPLEANEDPYSQLDPVLQLQPDVAPQPPAKDQHFAPPTVGPSQGADHYRRPSIPRVSTDQSYRSGSAGEYQFSPHPLQPSISGFSAHPQPPPYQKYAHSPQVQTQHNRLPPQSHPQSTDSYPPQPNSPSFSRPDDFYVFQQLHQQQQQQQQPQDNEARPGSRQQQEQDLQFIPQPKPAATQQQTSTPQSDIYRPQIARVPVPQQSHKPQQPPVQLQVAPQQQSSSHPAAPVASNRPQDLSAAPVTPSQDRAPPSAMAPAAQHNRRSEGKQPTSGVQTFGADVVPAASQGQPTRSAARQGNGPDSDLGRSTPSPSRAFSDMSEDELRNILKDHDILREKYQKVKRYFFEQQNQVHQLQNTLASQRISQSRSSLDDGEYSARFNRLEGLISQLAFNIRKEWNAIPQWLQTAVNREACTTGKQEMTAVGRAFISAWLVDEIFNKYFHPDLDQIFSAQLKSIQLNLRRFAPLTLNQEEEESLTSKIVSWRLATLEGLSEQLRSPQATENRESFIEMLNEAMLRHLEKYMEPSAQPDLKSSIPMIVELSVSILLHLPLESRDLCIEYFPPGHGIMNEFMRVETGGAVPALTAPVAEGVLQHADSPTSGIEGAPSSETDADPSDHANNNAEATPQTPGGSGGNGAQSSPSSSSSTHQTHHAQPPPPEQQQKQRSSGGGMLRGLMGGSSKKAAPPPPPPPPGGSSQVNLPPGGSSLSKDDQQQSPPRVRMAVGLGVRIWGRNVLVKAPVFATASPLLSTAAAGAGGGGAAAVSSQ</sequence>
<feature type="compositionally biased region" description="Polar residues" evidence="1">
    <location>
        <begin position="449"/>
        <end position="459"/>
    </location>
</feature>
<feature type="compositionally biased region" description="Polar residues" evidence="1">
    <location>
        <begin position="38"/>
        <end position="47"/>
    </location>
</feature>
<feature type="compositionally biased region" description="Basic and acidic residues" evidence="1">
    <location>
        <begin position="24"/>
        <end position="37"/>
    </location>
</feature>
<feature type="compositionally biased region" description="Low complexity" evidence="1">
    <location>
        <begin position="374"/>
        <end position="384"/>
    </location>
</feature>
<feature type="compositionally biased region" description="Pro residues" evidence="1">
    <location>
        <begin position="848"/>
        <end position="857"/>
    </location>
</feature>
<accession>A0ABR1Y856</accession>
<evidence type="ECO:0000313" key="3">
    <source>
        <dbReference type="Proteomes" id="UP001456524"/>
    </source>
</evidence>
<protein>
    <submittedName>
        <fullName evidence="2">Uncharacterized protein</fullName>
    </submittedName>
</protein>
<feature type="compositionally biased region" description="Low complexity" evidence="1">
    <location>
        <begin position="801"/>
        <end position="812"/>
    </location>
</feature>
<feature type="region of interest" description="Disordered" evidence="1">
    <location>
        <begin position="1"/>
        <end position="484"/>
    </location>
</feature>
<keyword evidence="3" id="KW-1185">Reference proteome</keyword>
<gene>
    <name evidence="2" type="ORF">IWX90DRAFT_422727</name>
</gene>
<name>A0ABR1Y856_9PEZI</name>
<feature type="compositionally biased region" description="Low complexity" evidence="1">
    <location>
        <begin position="1"/>
        <end position="14"/>
    </location>
</feature>
<feature type="compositionally biased region" description="Low complexity" evidence="1">
    <location>
        <begin position="339"/>
        <end position="351"/>
    </location>
</feature>
<feature type="compositionally biased region" description="Gly residues" evidence="1">
    <location>
        <begin position="831"/>
        <end position="841"/>
    </location>
</feature>
<feature type="region of interest" description="Disordered" evidence="1">
    <location>
        <begin position="759"/>
        <end position="882"/>
    </location>
</feature>